<feature type="non-terminal residue" evidence="1">
    <location>
        <position position="150"/>
    </location>
</feature>
<dbReference type="EMBL" id="KL198072">
    <property type="protein sequence ID" value="KDQ10025.1"/>
    <property type="molecule type" value="Genomic_DNA"/>
</dbReference>
<keyword evidence="2" id="KW-1185">Reference proteome</keyword>
<name>A0A067M5N1_BOTB1</name>
<dbReference type="Gene3D" id="3.40.50.300">
    <property type="entry name" value="P-loop containing nucleotide triphosphate hydrolases"/>
    <property type="match status" value="1"/>
</dbReference>
<organism evidence="1 2">
    <name type="scientific">Botryobasidium botryosum (strain FD-172 SS1)</name>
    <dbReference type="NCBI Taxonomy" id="930990"/>
    <lineage>
        <taxon>Eukaryota</taxon>
        <taxon>Fungi</taxon>
        <taxon>Dikarya</taxon>
        <taxon>Basidiomycota</taxon>
        <taxon>Agaricomycotina</taxon>
        <taxon>Agaricomycetes</taxon>
        <taxon>Cantharellales</taxon>
        <taxon>Botryobasidiaceae</taxon>
        <taxon>Botryobasidium</taxon>
    </lineage>
</organism>
<protein>
    <recommendedName>
        <fullName evidence="3">G domain-containing protein</fullName>
    </recommendedName>
</protein>
<dbReference type="InterPro" id="IPR027417">
    <property type="entry name" value="P-loop_NTPase"/>
</dbReference>
<reference evidence="2" key="1">
    <citation type="journal article" date="2014" name="Proc. Natl. Acad. Sci. U.S.A.">
        <title>Extensive sampling of basidiomycete genomes demonstrates inadequacy of the white-rot/brown-rot paradigm for wood decay fungi.</title>
        <authorList>
            <person name="Riley R."/>
            <person name="Salamov A.A."/>
            <person name="Brown D.W."/>
            <person name="Nagy L.G."/>
            <person name="Floudas D."/>
            <person name="Held B.W."/>
            <person name="Levasseur A."/>
            <person name="Lombard V."/>
            <person name="Morin E."/>
            <person name="Otillar R."/>
            <person name="Lindquist E.A."/>
            <person name="Sun H."/>
            <person name="LaButti K.M."/>
            <person name="Schmutz J."/>
            <person name="Jabbour D."/>
            <person name="Luo H."/>
            <person name="Baker S.E."/>
            <person name="Pisabarro A.G."/>
            <person name="Walton J.D."/>
            <person name="Blanchette R.A."/>
            <person name="Henrissat B."/>
            <person name="Martin F."/>
            <person name="Cullen D."/>
            <person name="Hibbett D.S."/>
            <person name="Grigoriev I.V."/>
        </authorList>
    </citation>
    <scope>NUCLEOTIDE SEQUENCE [LARGE SCALE GENOMIC DNA]</scope>
    <source>
        <strain evidence="2">FD-172 SS1</strain>
    </source>
</reference>
<dbReference type="AlphaFoldDB" id="A0A067M5N1"/>
<dbReference type="HOGENOM" id="CLU_023805_5_0_1"/>
<evidence type="ECO:0000313" key="1">
    <source>
        <dbReference type="EMBL" id="KDQ10025.1"/>
    </source>
</evidence>
<dbReference type="Proteomes" id="UP000027195">
    <property type="component" value="Unassembled WGS sequence"/>
</dbReference>
<evidence type="ECO:0000313" key="2">
    <source>
        <dbReference type="Proteomes" id="UP000027195"/>
    </source>
</evidence>
<accession>A0A067M5N1</accession>
<dbReference type="OrthoDB" id="391988at2759"/>
<sequence>MRIENAHGCIRVLLVGRAGAGKTTILEAIADGSEVCTSGDLVHSDDSDDLVHEAHFSPDLMKPATLHGLHNIKTQLIFKNWPNFIFHDSLGLEVGSDYGLWEAQQFIDKCNSDTAWEKKLHAICTILSGTEREFLRACQSKKVSLVIICT</sequence>
<gene>
    <name evidence="1" type="ORF">BOTBODRAFT_164328</name>
</gene>
<proteinExistence type="predicted"/>
<dbReference type="InParanoid" id="A0A067M5N1"/>
<evidence type="ECO:0008006" key="3">
    <source>
        <dbReference type="Google" id="ProtNLM"/>
    </source>
</evidence>